<dbReference type="Proteomes" id="UP000245119">
    <property type="component" value="Linkage Group LG3"/>
</dbReference>
<dbReference type="AlphaFoldDB" id="A0A2T7PL01"/>
<gene>
    <name evidence="11" type="ORF">C0Q70_05362</name>
</gene>
<dbReference type="EMBL" id="PZQS01000003">
    <property type="protein sequence ID" value="PVD34099.1"/>
    <property type="molecule type" value="Genomic_DNA"/>
</dbReference>
<keyword evidence="8" id="KW-0807">Transducer</keyword>
<keyword evidence="4" id="KW-0297">G-protein coupled receptor</keyword>
<evidence type="ECO:0000256" key="3">
    <source>
        <dbReference type="ARBA" id="ARBA00022989"/>
    </source>
</evidence>
<dbReference type="OrthoDB" id="2150267at2759"/>
<accession>A0A2T7PL01</accession>
<proteinExistence type="predicted"/>
<feature type="transmembrane region" description="Helical" evidence="9">
    <location>
        <begin position="263"/>
        <end position="280"/>
    </location>
</feature>
<keyword evidence="5 9" id="KW-0472">Membrane</keyword>
<dbReference type="PRINTS" id="PR01177">
    <property type="entry name" value="GABAB1RECPTR"/>
</dbReference>
<comment type="subcellular location">
    <subcellularLocation>
        <location evidence="1">Membrane</location>
        <topology evidence="1">Multi-pass membrane protein</topology>
    </subcellularLocation>
</comment>
<dbReference type="InterPro" id="IPR002455">
    <property type="entry name" value="GPCR3_GABA-B"/>
</dbReference>
<evidence type="ECO:0000256" key="4">
    <source>
        <dbReference type="ARBA" id="ARBA00023040"/>
    </source>
</evidence>
<dbReference type="InterPro" id="IPR017978">
    <property type="entry name" value="GPCR_3_C"/>
</dbReference>
<evidence type="ECO:0000256" key="5">
    <source>
        <dbReference type="ARBA" id="ARBA00023136"/>
    </source>
</evidence>
<dbReference type="STRING" id="400727.A0A2T7PL01"/>
<keyword evidence="6" id="KW-0675">Receptor</keyword>
<keyword evidence="12" id="KW-1185">Reference proteome</keyword>
<dbReference type="PROSITE" id="PS50259">
    <property type="entry name" value="G_PROTEIN_RECEP_F3_4"/>
    <property type="match status" value="1"/>
</dbReference>
<dbReference type="PANTHER" id="PTHR10519">
    <property type="entry name" value="GABA-B RECEPTOR"/>
    <property type="match status" value="1"/>
</dbReference>
<dbReference type="Gene3D" id="3.40.50.2300">
    <property type="match status" value="2"/>
</dbReference>
<evidence type="ECO:0000256" key="2">
    <source>
        <dbReference type="ARBA" id="ARBA00022692"/>
    </source>
</evidence>
<feature type="transmembrane region" description="Helical" evidence="9">
    <location>
        <begin position="300"/>
        <end position="319"/>
    </location>
</feature>
<feature type="domain" description="G-protein coupled receptors family 3 profile" evidence="10">
    <location>
        <begin position="222"/>
        <end position="326"/>
    </location>
</feature>
<keyword evidence="3 9" id="KW-1133">Transmembrane helix</keyword>
<dbReference type="Pfam" id="PF01094">
    <property type="entry name" value="ANF_receptor"/>
    <property type="match status" value="1"/>
</dbReference>
<dbReference type="PANTHER" id="PTHR10519:SF74">
    <property type="entry name" value="GAMMA-AMINOBUTYRIC ACID TYPE B RECEPTOR SUBUNIT 2"/>
    <property type="match status" value="1"/>
</dbReference>
<evidence type="ECO:0000256" key="1">
    <source>
        <dbReference type="ARBA" id="ARBA00004141"/>
    </source>
</evidence>
<evidence type="ECO:0000256" key="6">
    <source>
        <dbReference type="ARBA" id="ARBA00023170"/>
    </source>
</evidence>
<dbReference type="InterPro" id="IPR028082">
    <property type="entry name" value="Peripla_BP_I"/>
</dbReference>
<organism evidence="11 12">
    <name type="scientific">Pomacea canaliculata</name>
    <name type="common">Golden apple snail</name>
    <dbReference type="NCBI Taxonomy" id="400727"/>
    <lineage>
        <taxon>Eukaryota</taxon>
        <taxon>Metazoa</taxon>
        <taxon>Spiralia</taxon>
        <taxon>Lophotrochozoa</taxon>
        <taxon>Mollusca</taxon>
        <taxon>Gastropoda</taxon>
        <taxon>Caenogastropoda</taxon>
        <taxon>Architaenioglossa</taxon>
        <taxon>Ampullarioidea</taxon>
        <taxon>Ampullariidae</taxon>
        <taxon>Pomacea</taxon>
    </lineage>
</organism>
<evidence type="ECO:0000256" key="7">
    <source>
        <dbReference type="ARBA" id="ARBA00023180"/>
    </source>
</evidence>
<dbReference type="Pfam" id="PF00003">
    <property type="entry name" value="7tm_3"/>
    <property type="match status" value="1"/>
</dbReference>
<sequence>MVTVSLCSHSRQARQRGMYGPRHQWIILGDYSPDWWKITDSTVPCTPEMLNDTLDGYLATAVMPLSTDEELTEWGKTPEEYKRLYDLERGSEYSVYHGYAYDGIWVIAHALHRLLREEEMREGSNMAASLEELLRGARVGKALNDTNIRGVTGRVQFNNGDRVGVINILQMQGTKLLQAFSTPCNFSLLFIFSPRVWFCAGGRVPRDRTIQYEEMRHVSTPIYLTLVALSSIGVIMACCFLGLNIRFRRHRFIKMSSPNMNNIIIVGCILCYLSIVLLGTDGSIASSSPVVFRYWCRARAWVLALGFTLAFGAMFGKTWRVHAIFTNIKLNKKLAGASPTMHLVLREPRTTLFKHKHPDGG</sequence>
<evidence type="ECO:0000256" key="9">
    <source>
        <dbReference type="SAM" id="Phobius"/>
    </source>
</evidence>
<dbReference type="InterPro" id="IPR001828">
    <property type="entry name" value="ANF_lig-bd_rcpt"/>
</dbReference>
<comment type="caution">
    <text evidence="11">The sequence shown here is derived from an EMBL/GenBank/DDBJ whole genome shotgun (WGS) entry which is preliminary data.</text>
</comment>
<dbReference type="GO" id="GO:0038039">
    <property type="term" value="C:G protein-coupled receptor heterodimeric complex"/>
    <property type="evidence" value="ECO:0007669"/>
    <property type="project" value="TreeGrafter"/>
</dbReference>
<name>A0A2T7PL01_POMCA</name>
<feature type="transmembrane region" description="Helical" evidence="9">
    <location>
        <begin position="222"/>
        <end position="243"/>
    </location>
</feature>
<evidence type="ECO:0000313" key="12">
    <source>
        <dbReference type="Proteomes" id="UP000245119"/>
    </source>
</evidence>
<dbReference type="GO" id="GO:0004965">
    <property type="term" value="F:G protein-coupled GABA receptor activity"/>
    <property type="evidence" value="ECO:0007669"/>
    <property type="project" value="InterPro"/>
</dbReference>
<keyword evidence="2 9" id="KW-0812">Transmembrane</keyword>
<keyword evidence="7" id="KW-0325">Glycoprotein</keyword>
<dbReference type="GO" id="GO:0007214">
    <property type="term" value="P:gamma-aminobutyric acid signaling pathway"/>
    <property type="evidence" value="ECO:0007669"/>
    <property type="project" value="TreeGrafter"/>
</dbReference>
<evidence type="ECO:0000259" key="10">
    <source>
        <dbReference type="PROSITE" id="PS50259"/>
    </source>
</evidence>
<dbReference type="PRINTS" id="PR01176">
    <property type="entry name" value="GABABRECEPTR"/>
</dbReference>
<evidence type="ECO:0000256" key="8">
    <source>
        <dbReference type="ARBA" id="ARBA00023224"/>
    </source>
</evidence>
<reference evidence="11 12" key="1">
    <citation type="submission" date="2018-04" db="EMBL/GenBank/DDBJ databases">
        <title>The genome of golden apple snail Pomacea canaliculata provides insight into stress tolerance and invasive adaptation.</title>
        <authorList>
            <person name="Liu C."/>
            <person name="Liu B."/>
            <person name="Ren Y."/>
            <person name="Zhang Y."/>
            <person name="Wang H."/>
            <person name="Li S."/>
            <person name="Jiang F."/>
            <person name="Yin L."/>
            <person name="Zhang G."/>
            <person name="Qian W."/>
            <person name="Fan W."/>
        </authorList>
    </citation>
    <scope>NUCLEOTIDE SEQUENCE [LARGE SCALE GENOMIC DNA]</scope>
    <source>
        <strain evidence="11">SZHN2017</strain>
        <tissue evidence="11">Muscle</tissue>
    </source>
</reference>
<dbReference type="SUPFAM" id="SSF53822">
    <property type="entry name" value="Periplasmic binding protein-like I"/>
    <property type="match status" value="1"/>
</dbReference>
<protein>
    <recommendedName>
        <fullName evidence="10">G-protein coupled receptors family 3 profile domain-containing protein</fullName>
    </recommendedName>
</protein>
<evidence type="ECO:0000313" key="11">
    <source>
        <dbReference type="EMBL" id="PVD34099.1"/>
    </source>
</evidence>